<name>A0A2P4Z6T7_9HYPO</name>
<dbReference type="RefSeq" id="XP_024404256.1">
    <property type="nucleotide sequence ID" value="XM_024551001.1"/>
</dbReference>
<accession>A0A2P4Z6T7</accession>
<proteinExistence type="inferred from homology"/>
<dbReference type="InterPro" id="IPR033690">
    <property type="entry name" value="Adenylat_kinase_CS"/>
</dbReference>
<evidence type="ECO:0000256" key="1">
    <source>
        <dbReference type="ARBA" id="ARBA00022679"/>
    </source>
</evidence>
<dbReference type="CDD" id="cd01428">
    <property type="entry name" value="ADK"/>
    <property type="match status" value="1"/>
</dbReference>
<dbReference type="HAMAP" id="MF_00235">
    <property type="entry name" value="Adenylate_kinase_Adk"/>
    <property type="match status" value="1"/>
</dbReference>
<dbReference type="PRINTS" id="PR00094">
    <property type="entry name" value="ADENYLTKNASE"/>
</dbReference>
<keyword evidence="1 4" id="KW-0808">Transferase</keyword>
<evidence type="ECO:0000313" key="6">
    <source>
        <dbReference type="Proteomes" id="UP000054821"/>
    </source>
</evidence>
<dbReference type="AlphaFoldDB" id="A0A2P4Z6T7"/>
<keyword evidence="2" id="KW-0547">Nucleotide-binding</keyword>
<dbReference type="GO" id="GO:0005524">
    <property type="term" value="F:ATP binding"/>
    <property type="evidence" value="ECO:0007669"/>
    <property type="project" value="InterPro"/>
</dbReference>
<dbReference type="Pfam" id="PF00406">
    <property type="entry name" value="ADK"/>
    <property type="match status" value="1"/>
</dbReference>
<dbReference type="GO" id="GO:0006139">
    <property type="term" value="P:nucleobase-containing compound metabolic process"/>
    <property type="evidence" value="ECO:0007669"/>
    <property type="project" value="InterPro"/>
</dbReference>
<dbReference type="Gene3D" id="3.40.50.300">
    <property type="entry name" value="P-loop containing nucleotide triphosphate hydrolases"/>
    <property type="match status" value="1"/>
</dbReference>
<reference evidence="5 6" key="1">
    <citation type="journal article" date="2016" name="Genome Announc.">
        <title>Draft Whole-Genome Sequence of Trichoderma gamsii T6085, a Promising Biocontrol Agent of Fusarium Head Blight on Wheat.</title>
        <authorList>
            <person name="Baroncelli R."/>
            <person name="Zapparata A."/>
            <person name="Piaggeschi G."/>
            <person name="Sarrocco S."/>
            <person name="Vannacci G."/>
        </authorList>
    </citation>
    <scope>NUCLEOTIDE SEQUENCE [LARGE SCALE GENOMIC DNA]</scope>
    <source>
        <strain evidence="5 6">T6085</strain>
    </source>
</reference>
<dbReference type="GeneID" id="36347997"/>
<comment type="caution">
    <text evidence="5">The sequence shown here is derived from an EMBL/GenBank/DDBJ whole genome shotgun (WGS) entry which is preliminary data.</text>
</comment>
<gene>
    <name evidence="5" type="ORF">TGAM01_v211135</name>
</gene>
<dbReference type="GO" id="GO:0019205">
    <property type="term" value="F:nucleobase-containing compound kinase activity"/>
    <property type="evidence" value="ECO:0007669"/>
    <property type="project" value="InterPro"/>
</dbReference>
<dbReference type="PANTHER" id="PTHR23359">
    <property type="entry name" value="NUCLEOTIDE KINASE"/>
    <property type="match status" value="1"/>
</dbReference>
<dbReference type="Proteomes" id="UP000054821">
    <property type="component" value="Unassembled WGS sequence"/>
</dbReference>
<dbReference type="PROSITE" id="PS00113">
    <property type="entry name" value="ADENYLATE_KINASE"/>
    <property type="match status" value="1"/>
</dbReference>
<evidence type="ECO:0000313" key="5">
    <source>
        <dbReference type="EMBL" id="PON19996.1"/>
    </source>
</evidence>
<evidence type="ECO:0000256" key="2">
    <source>
        <dbReference type="ARBA" id="ARBA00022741"/>
    </source>
</evidence>
<organism evidence="5 6">
    <name type="scientific">Trichoderma gamsii</name>
    <dbReference type="NCBI Taxonomy" id="398673"/>
    <lineage>
        <taxon>Eukaryota</taxon>
        <taxon>Fungi</taxon>
        <taxon>Dikarya</taxon>
        <taxon>Ascomycota</taxon>
        <taxon>Pezizomycotina</taxon>
        <taxon>Sordariomycetes</taxon>
        <taxon>Hypocreomycetidae</taxon>
        <taxon>Hypocreales</taxon>
        <taxon>Hypocreaceae</taxon>
        <taxon>Trichoderma</taxon>
    </lineage>
</organism>
<dbReference type="EMBL" id="JPDN02000103">
    <property type="protein sequence ID" value="PON19996.1"/>
    <property type="molecule type" value="Genomic_DNA"/>
</dbReference>
<evidence type="ECO:0000256" key="3">
    <source>
        <dbReference type="ARBA" id="ARBA00022777"/>
    </source>
</evidence>
<keyword evidence="6" id="KW-1185">Reference proteome</keyword>
<dbReference type="SUPFAM" id="SSF52540">
    <property type="entry name" value="P-loop containing nucleoside triphosphate hydrolases"/>
    <property type="match status" value="1"/>
</dbReference>
<keyword evidence="3 4" id="KW-0418">Kinase</keyword>
<dbReference type="STRING" id="398673.A0A2P4Z6T7"/>
<dbReference type="InterPro" id="IPR027417">
    <property type="entry name" value="P-loop_NTPase"/>
</dbReference>
<sequence length="178" mass="20638">MDSQRGELIFVLGSPGAGKGTLCKRLAKDYGFVHLSIGDLLRQVVSSSNADKTVIEFVQRGELLTKELLFRILEPHLRILKRGYNIVLDGFPRRLDQAKEFETIFQRPLLTLFFSCPKELAEERVICRREGRDGDNRETFRKRYAEFVMLNPPLLHYYEENGRLITASNESIFSYYVD</sequence>
<evidence type="ECO:0000256" key="4">
    <source>
        <dbReference type="RuleBase" id="RU003330"/>
    </source>
</evidence>
<protein>
    <submittedName>
        <fullName evidence="5">Cytidylate kinase</fullName>
    </submittedName>
</protein>
<comment type="similarity">
    <text evidence="4">Belongs to the adenylate kinase family.</text>
</comment>
<dbReference type="InterPro" id="IPR000850">
    <property type="entry name" value="Adenylat/UMP-CMP_kin"/>
</dbReference>